<organism evidence="1 2">
    <name type="scientific">Methylocella silvestris (strain DSM 15510 / CIP 108128 / LMG 27833 / NCIMB 13906 / BL2)</name>
    <dbReference type="NCBI Taxonomy" id="395965"/>
    <lineage>
        <taxon>Bacteria</taxon>
        <taxon>Pseudomonadati</taxon>
        <taxon>Pseudomonadota</taxon>
        <taxon>Alphaproteobacteria</taxon>
        <taxon>Hyphomicrobiales</taxon>
        <taxon>Beijerinckiaceae</taxon>
        <taxon>Methylocella</taxon>
    </lineage>
</organism>
<evidence type="ECO:0000313" key="1">
    <source>
        <dbReference type="EMBL" id="ACK50619.1"/>
    </source>
</evidence>
<proteinExistence type="predicted"/>
<dbReference type="AlphaFoldDB" id="B8EK79"/>
<protein>
    <submittedName>
        <fullName evidence="1">Uncharacterized protein</fullName>
    </submittedName>
</protein>
<dbReference type="RefSeq" id="WP_012590689.1">
    <property type="nucleotide sequence ID" value="NC_011666.1"/>
</dbReference>
<keyword evidence="2" id="KW-1185">Reference proteome</keyword>
<dbReference type="EMBL" id="CP001280">
    <property type="protein sequence ID" value="ACK50619.1"/>
    <property type="molecule type" value="Genomic_DNA"/>
</dbReference>
<dbReference type="eggNOG" id="ENOG5033I4A">
    <property type="taxonomic scope" value="Bacteria"/>
</dbReference>
<gene>
    <name evidence="1" type="ordered locus">Msil_1671</name>
</gene>
<accession>B8EK79</accession>
<sequence length="102" mass="10466">MWFLIRSVFWLSIVFAFLPWPENSLIGQISAALQSGAKAAIMAAIDEARTTGASACAKAPAACLEAAARLGQFAAGSAASLSVGALSAEAKPKPPPRPAEPR</sequence>
<dbReference type="OrthoDB" id="7923950at2"/>
<name>B8EK79_METSB</name>
<reference evidence="1 2" key="1">
    <citation type="journal article" date="2010" name="J. Bacteriol.">
        <title>Complete genome sequence of the aerobic facultative methanotroph Methylocella silvestris BL2.</title>
        <authorList>
            <person name="Chen Y."/>
            <person name="Crombie A."/>
            <person name="Rahman M.T."/>
            <person name="Dedysh S.N."/>
            <person name="Liesack W."/>
            <person name="Stott M.B."/>
            <person name="Alam M."/>
            <person name="Theisen A.R."/>
            <person name="Murrell J.C."/>
            <person name="Dunfield P.F."/>
        </authorList>
    </citation>
    <scope>NUCLEOTIDE SEQUENCE [LARGE SCALE GENOMIC DNA]</scope>
    <source>
        <strain evidence="2">DSM 15510 / CIP 108128 / LMG 27833 / NCIMB 13906 / BL2</strain>
    </source>
</reference>
<dbReference type="Proteomes" id="UP000002257">
    <property type="component" value="Chromosome"/>
</dbReference>
<evidence type="ECO:0000313" key="2">
    <source>
        <dbReference type="Proteomes" id="UP000002257"/>
    </source>
</evidence>
<dbReference type="HOGENOM" id="CLU_2274083_0_0_5"/>
<dbReference type="KEGG" id="msl:Msil_1671"/>